<proteinExistence type="predicted"/>
<accession>A0A5A7TA98</accession>
<comment type="caution">
    <text evidence="2">The sequence shown here is derived from an EMBL/GenBank/DDBJ whole genome shotgun (WGS) entry which is preliminary data.</text>
</comment>
<reference evidence="2 3" key="1">
    <citation type="submission" date="2019-08" db="EMBL/GenBank/DDBJ databases">
        <title>Draft genome sequences of two oriental melons (Cucumis melo L. var makuwa).</title>
        <authorList>
            <person name="Kwon S.-Y."/>
        </authorList>
    </citation>
    <scope>NUCLEOTIDE SEQUENCE [LARGE SCALE GENOMIC DNA]</scope>
    <source>
        <strain evidence="3">cv. SW 3</strain>
        <tissue evidence="2">Leaf</tissue>
    </source>
</reference>
<gene>
    <name evidence="2" type="ORF">E6C27_scaffold270G001370</name>
</gene>
<dbReference type="EMBL" id="SSTE01018746">
    <property type="protein sequence ID" value="KAA0038279.1"/>
    <property type="molecule type" value="Genomic_DNA"/>
</dbReference>
<dbReference type="Proteomes" id="UP000321393">
    <property type="component" value="Unassembled WGS sequence"/>
</dbReference>
<feature type="region of interest" description="Disordered" evidence="1">
    <location>
        <begin position="17"/>
        <end position="72"/>
    </location>
</feature>
<dbReference type="AlphaFoldDB" id="A0A5A7TA98"/>
<organism evidence="2 3">
    <name type="scientific">Cucumis melo var. makuwa</name>
    <name type="common">Oriental melon</name>
    <dbReference type="NCBI Taxonomy" id="1194695"/>
    <lineage>
        <taxon>Eukaryota</taxon>
        <taxon>Viridiplantae</taxon>
        <taxon>Streptophyta</taxon>
        <taxon>Embryophyta</taxon>
        <taxon>Tracheophyta</taxon>
        <taxon>Spermatophyta</taxon>
        <taxon>Magnoliopsida</taxon>
        <taxon>eudicotyledons</taxon>
        <taxon>Gunneridae</taxon>
        <taxon>Pentapetalae</taxon>
        <taxon>rosids</taxon>
        <taxon>fabids</taxon>
        <taxon>Cucurbitales</taxon>
        <taxon>Cucurbitaceae</taxon>
        <taxon>Benincaseae</taxon>
        <taxon>Cucumis</taxon>
    </lineage>
</organism>
<feature type="compositionally biased region" description="Polar residues" evidence="1">
    <location>
        <begin position="17"/>
        <end position="30"/>
    </location>
</feature>
<evidence type="ECO:0000313" key="3">
    <source>
        <dbReference type="Proteomes" id="UP000321393"/>
    </source>
</evidence>
<protein>
    <submittedName>
        <fullName evidence="2">Uncharacterized protein</fullName>
    </submittedName>
</protein>
<feature type="compositionally biased region" description="Low complexity" evidence="1">
    <location>
        <begin position="57"/>
        <end position="68"/>
    </location>
</feature>
<name>A0A5A7TA98_CUCMM</name>
<sequence length="91" mass="9830">MSADNYAMDIQFKQVSRFRQGSSPRALSIQTGPSSLPPYPSTTLLRPSGVSSPNKHAASPAASFSKSPILRNPSSFSQVVRSKVFQPRPPI</sequence>
<evidence type="ECO:0000256" key="1">
    <source>
        <dbReference type="SAM" id="MobiDB-lite"/>
    </source>
</evidence>
<evidence type="ECO:0000313" key="2">
    <source>
        <dbReference type="EMBL" id="KAA0038279.1"/>
    </source>
</evidence>